<keyword evidence="2" id="KW-0436">Ligase</keyword>
<evidence type="ECO:0000313" key="3">
    <source>
        <dbReference type="Proteomes" id="UP000193355"/>
    </source>
</evidence>
<reference evidence="3" key="1">
    <citation type="submission" date="2017-04" db="EMBL/GenBank/DDBJ databases">
        <authorList>
            <person name="Varghese N."/>
            <person name="Submissions S."/>
        </authorList>
    </citation>
    <scope>NUCLEOTIDE SEQUENCE [LARGE SCALE GENOMIC DNA]</scope>
    <source>
        <strain evidence="3">USBA 82</strain>
    </source>
</reference>
<dbReference type="SUPFAM" id="SSF55826">
    <property type="entry name" value="YbaK/ProRS associated domain"/>
    <property type="match status" value="1"/>
</dbReference>
<proteinExistence type="predicted"/>
<dbReference type="STRING" id="561720.SAMN06275492_1489"/>
<gene>
    <name evidence="2" type="ORF">SAMN06275492_1489</name>
</gene>
<keyword evidence="3" id="KW-1185">Reference proteome</keyword>
<protein>
    <submittedName>
        <fullName evidence="2">Prolyl-tRNA synthetase</fullName>
    </submittedName>
</protein>
<feature type="domain" description="YbaK/aminoacyl-tRNA synthetase-associated" evidence="1">
    <location>
        <begin position="200"/>
        <end position="316"/>
    </location>
</feature>
<dbReference type="CDD" id="cd04334">
    <property type="entry name" value="ProRS-INS"/>
    <property type="match status" value="1"/>
</dbReference>
<dbReference type="Pfam" id="PF04073">
    <property type="entry name" value="tRNA_edit"/>
    <property type="match status" value="1"/>
</dbReference>
<dbReference type="GO" id="GO:0004812">
    <property type="term" value="F:aminoacyl-tRNA ligase activity"/>
    <property type="evidence" value="ECO:0007669"/>
    <property type="project" value="UniProtKB-KW"/>
</dbReference>
<dbReference type="EMBL" id="FXBB01000048">
    <property type="protein sequence ID" value="SMG49082.1"/>
    <property type="molecule type" value="Genomic_DNA"/>
</dbReference>
<dbReference type="InterPro" id="IPR036754">
    <property type="entry name" value="YbaK/aa-tRNA-synt-asso_dom_sf"/>
</dbReference>
<accession>A0A1X7L765</accession>
<evidence type="ECO:0000259" key="1">
    <source>
        <dbReference type="Pfam" id="PF04073"/>
    </source>
</evidence>
<dbReference type="SUPFAM" id="SSF52954">
    <property type="entry name" value="Class II aaRS ABD-related"/>
    <property type="match status" value="1"/>
</dbReference>
<dbReference type="GO" id="GO:0002161">
    <property type="term" value="F:aminoacyl-tRNA deacylase activity"/>
    <property type="evidence" value="ECO:0007669"/>
    <property type="project" value="InterPro"/>
</dbReference>
<evidence type="ECO:0000313" key="2">
    <source>
        <dbReference type="EMBL" id="SMG49082.1"/>
    </source>
</evidence>
<name>A0A1X7L765_9BACT</name>
<dbReference type="RefSeq" id="WP_085545613.1">
    <property type="nucleotide sequence ID" value="NZ_FXBB01000048.1"/>
</dbReference>
<dbReference type="InterPro" id="IPR007214">
    <property type="entry name" value="YbaK/aa-tRNA-synth-assoc-dom"/>
</dbReference>
<keyword evidence="2" id="KW-0030">Aminoacyl-tRNA synthetase</keyword>
<dbReference type="AlphaFoldDB" id="A0A1X7L765"/>
<dbReference type="Proteomes" id="UP000193355">
    <property type="component" value="Unassembled WGS sequence"/>
</dbReference>
<organism evidence="2 3">
    <name type="scientific">Dethiosulfovibrio salsuginis</name>
    <dbReference type="NCBI Taxonomy" id="561720"/>
    <lineage>
        <taxon>Bacteria</taxon>
        <taxon>Thermotogati</taxon>
        <taxon>Synergistota</taxon>
        <taxon>Synergistia</taxon>
        <taxon>Synergistales</taxon>
        <taxon>Dethiosulfovibrionaceae</taxon>
        <taxon>Dethiosulfovibrio</taxon>
    </lineage>
</organism>
<sequence>MNLSDILAPITKKTPAKLKDRGIAAMVQGGYGLWNPNAGRVMRLPLGQMLDSKLETSILASVARWTPQMVSCPVPEGAMAIVVRQIKRSSQLPVLFAQRVDDYLEFQGYDLDKEDGVGQAMSILRSVGIALAEKGLSLRRLDETVREGVRCRLVYAGEKGDLGSIDGLRCRCGWIGGPSSSMAFGGSPSVEEEGLQKVHTPGVGTIEELCGFLSVTADRTVKTMCFADEDGALVAALVRGDRKISLDKLSFAVGKDLHPASDQELKAVLGDLAGFLGPIGLPDKVSLWADSSVEGISWAVVGANEKDYHIIGARWERDFSCPVADLAMMEPGDLCPLCGNPLTSGTAVSLATLELWNTWADGEPSLTYVDQANRKQKPFSWVLRLDMVALEGALFRGDKLPLSLVPFPVMICPDSRDDLSSSSSLTVALERKGIPSLLDDRGTEVDRSRSDSFSLKVPIFCVLRGDSLEINRADKDSYTVPLEEGVDSILSCLNL</sequence>
<dbReference type="Gene3D" id="3.90.960.10">
    <property type="entry name" value="YbaK/aminoacyl-tRNA synthetase-associated domain"/>
    <property type="match status" value="1"/>
</dbReference>
<dbReference type="OrthoDB" id="9809052at2"/>